<comment type="caution">
    <text evidence="2">The sequence shown here is derived from an EMBL/GenBank/DDBJ whole genome shotgun (WGS) entry which is preliminary data.</text>
</comment>
<evidence type="ECO:0008006" key="4">
    <source>
        <dbReference type="Google" id="ProtNLM"/>
    </source>
</evidence>
<keyword evidence="3" id="KW-1185">Reference proteome</keyword>
<gene>
    <name evidence="2" type="ORF">CP965_03280</name>
</gene>
<dbReference type="EMBL" id="NXIE01000001">
    <property type="protein sequence ID" value="RXK14485.1"/>
    <property type="molecule type" value="Genomic_DNA"/>
</dbReference>
<accession>A0A4Q1AWN8</accession>
<organism evidence="2 3">
    <name type="scientific">Halarcobacter mediterraneus</name>
    <dbReference type="NCBI Taxonomy" id="2023153"/>
    <lineage>
        <taxon>Bacteria</taxon>
        <taxon>Pseudomonadati</taxon>
        <taxon>Campylobacterota</taxon>
        <taxon>Epsilonproteobacteria</taxon>
        <taxon>Campylobacterales</taxon>
        <taxon>Arcobacteraceae</taxon>
        <taxon>Halarcobacter</taxon>
    </lineage>
</organism>
<reference evidence="2 3" key="1">
    <citation type="submission" date="2017-09" db="EMBL/GenBank/DDBJ databases">
        <title>Genomics of the genus Arcobacter.</title>
        <authorList>
            <person name="Perez-Cataluna A."/>
            <person name="Figueras M.J."/>
            <person name="Salas-Masso N."/>
        </authorList>
    </citation>
    <scope>NUCLEOTIDE SEQUENCE [LARGE SCALE GENOMIC DNA]</scope>
    <source>
        <strain evidence="2 3">F156-34</strain>
    </source>
</reference>
<feature type="chain" id="PRO_5020516880" description="Nickel transporter" evidence="1">
    <location>
        <begin position="22"/>
        <end position="260"/>
    </location>
</feature>
<dbReference type="Pfam" id="PF10670">
    <property type="entry name" value="DUF4198"/>
    <property type="match status" value="1"/>
</dbReference>
<sequence>MIKKITLITLLSTAVAIQTLAHDLWVHASDFKPKYNKIGTSTILYAGYGHRFPVENAYTKENSFTLHYPDNKKKVIKGKLLAKQMILKEKGNYIVTGKTKPSIWSNFENSKGEKVWRQESKNNLKNVIYSKKVHKYAKGILTIGETNDKNYSKVLGETLEFIPLENPNNIKSLEKELNVKVLFKGNPLSNVDVYGAYAGFSNKGDLKLLGKTNINGIVKITPEHSGYWILKVEHTEPTLKEFQNNYDDEAYVATLTFQVQ</sequence>
<dbReference type="AlphaFoldDB" id="A0A4Q1AWN8"/>
<name>A0A4Q1AWN8_9BACT</name>
<dbReference type="InterPro" id="IPR019613">
    <property type="entry name" value="DUF4198"/>
</dbReference>
<protein>
    <recommendedName>
        <fullName evidence="4">Nickel transporter</fullName>
    </recommendedName>
</protein>
<evidence type="ECO:0000313" key="3">
    <source>
        <dbReference type="Proteomes" id="UP000289718"/>
    </source>
</evidence>
<evidence type="ECO:0000256" key="1">
    <source>
        <dbReference type="SAM" id="SignalP"/>
    </source>
</evidence>
<feature type="signal peptide" evidence="1">
    <location>
        <begin position="1"/>
        <end position="21"/>
    </location>
</feature>
<dbReference type="RefSeq" id="WP_129060625.1">
    <property type="nucleotide sequence ID" value="NZ_NXIE01000001.1"/>
</dbReference>
<evidence type="ECO:0000313" key="2">
    <source>
        <dbReference type="EMBL" id="RXK14485.1"/>
    </source>
</evidence>
<proteinExistence type="predicted"/>
<keyword evidence="1" id="KW-0732">Signal</keyword>
<dbReference type="OrthoDB" id="2911at2"/>
<dbReference type="Proteomes" id="UP000289718">
    <property type="component" value="Unassembled WGS sequence"/>
</dbReference>